<dbReference type="RefSeq" id="WP_095325994.1">
    <property type="nucleotide sequence ID" value="NZ_NPCC01000002.1"/>
</dbReference>
<dbReference type="Pfam" id="PF05133">
    <property type="entry name" value="SPP1_portal"/>
    <property type="match status" value="1"/>
</dbReference>
<dbReference type="Proteomes" id="UP000216207">
    <property type="component" value="Unassembled WGS sequence"/>
</dbReference>
<reference evidence="2 3" key="1">
    <citation type="submission" date="2017-07" db="EMBL/GenBank/DDBJ databases">
        <title>Isolation and whole genome analysis of endospore-forming bacteria from heroin.</title>
        <authorList>
            <person name="Kalinowski J."/>
            <person name="Ahrens B."/>
            <person name="Al-Dilaimi A."/>
            <person name="Winkler A."/>
            <person name="Wibberg D."/>
            <person name="Schleenbecker U."/>
            <person name="Ruckert C."/>
            <person name="Wolfel R."/>
            <person name="Grass G."/>
        </authorList>
    </citation>
    <scope>NUCLEOTIDE SEQUENCE [LARGE SCALE GENOMIC DNA]</scope>
    <source>
        <strain evidence="2 3">7539</strain>
    </source>
</reference>
<evidence type="ECO:0000256" key="1">
    <source>
        <dbReference type="SAM" id="MobiDB-lite"/>
    </source>
</evidence>
<sequence>MDNRRFSKEANIHYTYPSVEQLVEKTDDLLKFIVHHENEQCPRLRELKDYHEGNNTRILKGRRRKEDHLADHRSVNSFAAYIVDFIQGFIVGIPIKTEYSNSIKINNLLKDINRTNDADEHNSNLVLDQSIYGRAYELLYRSQNDKTRFTISDVLQTFVIYDDTVEMTPLAGVRYFVNQFKDNEKTVYLYTDKNIYKYVVDENGKLSEKETKTHAFNGVPIIEYENNRFRLGDFERVLNLIDLYDEAQSDTANYMTDLNDALLLIKGRLGLEEEDPIEVAKQMRDANLLYMEPPEFGEGKEGVIDAKYLYKQYDVQGTEAYKDRVKNDIHMFTYTPNLDDNKFAGNKTGEALKYKLFGLEQKRAIKERLFKKSLRNRYRLINNLGNAASEGEFDVNEIKITFTPNLPKSIKDEIDAFVALGGELSEQTKLSLLSTVVENPLEEIERKRQEGQRDRPTYDFERGRNEVNDDE</sequence>
<evidence type="ECO:0000313" key="2">
    <source>
        <dbReference type="EMBL" id="PAE90930.1"/>
    </source>
</evidence>
<accession>A0A268P6N0</accession>
<dbReference type="NCBIfam" id="TIGR01538">
    <property type="entry name" value="portal_SPP1"/>
    <property type="match status" value="1"/>
</dbReference>
<dbReference type="AlphaFoldDB" id="A0A268P6N0"/>
<feature type="region of interest" description="Disordered" evidence="1">
    <location>
        <begin position="444"/>
        <end position="471"/>
    </location>
</feature>
<dbReference type="InterPro" id="IPR021145">
    <property type="entry name" value="Portal_protein_SPP1_Gp6-like"/>
</dbReference>
<dbReference type="EMBL" id="NPCC01000002">
    <property type="protein sequence ID" value="PAE90930.1"/>
    <property type="molecule type" value="Genomic_DNA"/>
</dbReference>
<proteinExistence type="predicted"/>
<gene>
    <name evidence="2" type="ORF">CHH72_00485</name>
</gene>
<organism evidence="2 3">
    <name type="scientific">Shouchella clausii</name>
    <name type="common">Alkalihalobacillus clausii</name>
    <dbReference type="NCBI Taxonomy" id="79880"/>
    <lineage>
        <taxon>Bacteria</taxon>
        <taxon>Bacillati</taxon>
        <taxon>Bacillota</taxon>
        <taxon>Bacilli</taxon>
        <taxon>Bacillales</taxon>
        <taxon>Bacillaceae</taxon>
        <taxon>Shouchella</taxon>
    </lineage>
</organism>
<dbReference type="InterPro" id="IPR006428">
    <property type="entry name" value="Portal_SPP1-type"/>
</dbReference>
<evidence type="ECO:0000313" key="3">
    <source>
        <dbReference type="Proteomes" id="UP000216207"/>
    </source>
</evidence>
<protein>
    <submittedName>
        <fullName evidence="2">Phage portal protein</fullName>
    </submittedName>
</protein>
<name>A0A268P6N0_SHOCL</name>
<comment type="caution">
    <text evidence="2">The sequence shown here is derived from an EMBL/GenBank/DDBJ whole genome shotgun (WGS) entry which is preliminary data.</text>
</comment>